<dbReference type="Proteomes" id="UP000177309">
    <property type="component" value="Unassembled WGS sequence"/>
</dbReference>
<dbReference type="EMBL" id="MEUI01000039">
    <property type="protein sequence ID" value="OGC33169.1"/>
    <property type="molecule type" value="Genomic_DNA"/>
</dbReference>
<evidence type="ECO:0000256" key="1">
    <source>
        <dbReference type="ARBA" id="ARBA00005836"/>
    </source>
</evidence>
<evidence type="ECO:0000256" key="3">
    <source>
        <dbReference type="ARBA" id="ARBA00022801"/>
    </source>
</evidence>
<gene>
    <name evidence="8" type="ORF">A2462_06380</name>
</gene>
<dbReference type="InterPro" id="IPR045569">
    <property type="entry name" value="Metalloprtase-TldD/E_C"/>
</dbReference>
<dbReference type="Gene3D" id="3.30.2290.10">
    <property type="entry name" value="PmbA/TldD superfamily"/>
    <property type="match status" value="1"/>
</dbReference>
<accession>A0A1F4TKR0</accession>
<dbReference type="Pfam" id="PF19290">
    <property type="entry name" value="PmbA_TldD_2nd"/>
    <property type="match status" value="1"/>
</dbReference>
<feature type="domain" description="Metalloprotease TldD/E C-terminal" evidence="6">
    <location>
        <begin position="227"/>
        <end position="457"/>
    </location>
</feature>
<dbReference type="SUPFAM" id="SSF111283">
    <property type="entry name" value="Putative modulator of DNA gyrase, PmbA/TldD"/>
    <property type="match status" value="1"/>
</dbReference>
<dbReference type="InterPro" id="IPR035068">
    <property type="entry name" value="TldD/PmbA_N"/>
</dbReference>
<keyword evidence="4" id="KW-0482">Metalloprotease</keyword>
<dbReference type="PIRSF" id="PIRSF004919">
    <property type="entry name" value="TldD"/>
    <property type="match status" value="1"/>
</dbReference>
<evidence type="ECO:0000256" key="4">
    <source>
        <dbReference type="ARBA" id="ARBA00023049"/>
    </source>
</evidence>
<dbReference type="InterPro" id="IPR036059">
    <property type="entry name" value="TldD/PmbA_sf"/>
</dbReference>
<evidence type="ECO:0000259" key="6">
    <source>
        <dbReference type="Pfam" id="PF19289"/>
    </source>
</evidence>
<dbReference type="Pfam" id="PF19289">
    <property type="entry name" value="PmbA_TldD_3rd"/>
    <property type="match status" value="1"/>
</dbReference>
<proteinExistence type="inferred from homology"/>
<protein>
    <submittedName>
        <fullName evidence="8">Peptidase C69</fullName>
    </submittedName>
</protein>
<dbReference type="InterPro" id="IPR051463">
    <property type="entry name" value="Peptidase_U62_metallo"/>
</dbReference>
<reference evidence="8 9" key="1">
    <citation type="journal article" date="2016" name="Nat. Commun.">
        <title>Thousands of microbial genomes shed light on interconnected biogeochemical processes in an aquifer system.</title>
        <authorList>
            <person name="Anantharaman K."/>
            <person name="Brown C.T."/>
            <person name="Hug L.A."/>
            <person name="Sharon I."/>
            <person name="Castelle C.J."/>
            <person name="Probst A.J."/>
            <person name="Thomas B.C."/>
            <person name="Singh A."/>
            <person name="Wilkins M.J."/>
            <person name="Karaoz U."/>
            <person name="Brodie E.L."/>
            <person name="Williams K.H."/>
            <person name="Hubbard S.S."/>
            <person name="Banfield J.F."/>
        </authorList>
    </citation>
    <scope>NUCLEOTIDE SEQUENCE [LARGE SCALE GENOMIC DNA]</scope>
</reference>
<evidence type="ECO:0000256" key="2">
    <source>
        <dbReference type="ARBA" id="ARBA00022670"/>
    </source>
</evidence>
<dbReference type="PANTHER" id="PTHR30624">
    <property type="entry name" value="UNCHARACTERIZED PROTEIN TLDD AND PMBA"/>
    <property type="match status" value="1"/>
</dbReference>
<dbReference type="InterPro" id="IPR025502">
    <property type="entry name" value="TldD"/>
</dbReference>
<dbReference type="GO" id="GO:0006508">
    <property type="term" value="P:proteolysis"/>
    <property type="evidence" value="ECO:0007669"/>
    <property type="project" value="UniProtKB-KW"/>
</dbReference>
<comment type="caution">
    <text evidence="8">The sequence shown here is derived from an EMBL/GenBank/DDBJ whole genome shotgun (WGS) entry which is preliminary data.</text>
</comment>
<dbReference type="Pfam" id="PF01523">
    <property type="entry name" value="PmbA_TldD_1st"/>
    <property type="match status" value="1"/>
</dbReference>
<dbReference type="GO" id="GO:0005829">
    <property type="term" value="C:cytosol"/>
    <property type="evidence" value="ECO:0007669"/>
    <property type="project" value="TreeGrafter"/>
</dbReference>
<evidence type="ECO:0000313" key="8">
    <source>
        <dbReference type="EMBL" id="OGC33169.1"/>
    </source>
</evidence>
<evidence type="ECO:0000259" key="7">
    <source>
        <dbReference type="Pfam" id="PF19290"/>
    </source>
</evidence>
<feature type="domain" description="Metalloprotease TldD/E central" evidence="7">
    <location>
        <begin position="111"/>
        <end position="219"/>
    </location>
</feature>
<evidence type="ECO:0000259" key="5">
    <source>
        <dbReference type="Pfam" id="PF01523"/>
    </source>
</evidence>
<sequence>MLYKSELEEILYVALKSGADFAEIFLEEINGTSITCEDNKTERITSGIEIGAGIRVVSGDTMGYACTTDLSLISLKKTAEKAAAGIKKSPKNIKIDLIPAVPIQVSHVTRRPNEVGIEEKVAVVHTLNKVARSYGDKVKQVMARYADSNQSVTIANSNGVYVEDNRIRTRYFVNVIAAKDNILQTGLEAPGGTLGFELTEKYQPEKIARIATERALLMLDAPHAPAGKMTVVMSHEAGGTMVHEACGHALEADFIMKGTSVFAGRVGEKVASEFVTVVDDGTYVGNYGYYNFDDEGTPAQKNILIENGILKGFLSNRYTAEKLGLKPSGNGRRESFRSKPIPRMTNTFIAPGTHSPQEIIASIKNGLYVKSMGGGEVNVVNGDFVFEVSEGYLIKNGKIKHPVRGAMLTGNGPKVLQIIDLVGDDLGFHTGVCGKYDHAPVSTGQPTIRIPEVVVGGRV</sequence>
<feature type="domain" description="Metalloprotease TldD/E N-terminal" evidence="5">
    <location>
        <begin position="22"/>
        <end position="84"/>
    </location>
</feature>
<organism evidence="8 9">
    <name type="scientific">candidate division WOR-1 bacterium RIFOXYC2_FULL_41_25</name>
    <dbReference type="NCBI Taxonomy" id="1802586"/>
    <lineage>
        <taxon>Bacteria</taxon>
        <taxon>Bacillati</taxon>
        <taxon>Saganbacteria</taxon>
    </lineage>
</organism>
<dbReference type="GO" id="GO:0008237">
    <property type="term" value="F:metallopeptidase activity"/>
    <property type="evidence" value="ECO:0007669"/>
    <property type="project" value="UniProtKB-KW"/>
</dbReference>
<comment type="similarity">
    <text evidence="1">Belongs to the peptidase U62 family.</text>
</comment>
<name>A0A1F4TKR0_UNCSA</name>
<dbReference type="InterPro" id="IPR002510">
    <property type="entry name" value="Metalloprtase-TldD/E_N"/>
</dbReference>
<dbReference type="AlphaFoldDB" id="A0A1F4TKR0"/>
<keyword evidence="2" id="KW-0645">Protease</keyword>
<keyword evidence="3" id="KW-0378">Hydrolase</keyword>
<dbReference type="InterPro" id="IPR045570">
    <property type="entry name" value="Metalloprtase-TldD/E_cen_dom"/>
</dbReference>
<dbReference type="PANTHER" id="PTHR30624:SF4">
    <property type="entry name" value="METALLOPROTEASE TLDD"/>
    <property type="match status" value="1"/>
</dbReference>
<dbReference type="FunFam" id="3.30.2290.10:FF:000003">
    <property type="entry name" value="Zinc-dependent protease, TldD/PmbA family"/>
    <property type="match status" value="1"/>
</dbReference>
<evidence type="ECO:0000313" key="9">
    <source>
        <dbReference type="Proteomes" id="UP000177309"/>
    </source>
</evidence>